<evidence type="ECO:0000256" key="8">
    <source>
        <dbReference type="SAM" id="SignalP"/>
    </source>
</evidence>
<dbReference type="PANTHER" id="PTHR11709:SF71">
    <property type="entry name" value="OXIDOREDUCTASE TPCJ"/>
    <property type="match status" value="1"/>
</dbReference>
<accession>A0AAW0QCN8</accession>
<evidence type="ECO:0000256" key="4">
    <source>
        <dbReference type="ARBA" id="ARBA00022737"/>
    </source>
</evidence>
<dbReference type="Pfam" id="PF07731">
    <property type="entry name" value="Cu-oxidase_2"/>
    <property type="match status" value="1"/>
</dbReference>
<dbReference type="InterPro" id="IPR033138">
    <property type="entry name" value="Cu_oxidase_CS"/>
</dbReference>
<dbReference type="InterPro" id="IPR001117">
    <property type="entry name" value="Cu-oxidase_2nd"/>
</dbReference>
<evidence type="ECO:0000259" key="9">
    <source>
        <dbReference type="Pfam" id="PF00394"/>
    </source>
</evidence>
<protein>
    <recommendedName>
        <fullName evidence="14">Multicopper oxidase with three cupredoxin domains (Includes cell division protein FtsP and spore coat protein CotA)</fullName>
    </recommendedName>
</protein>
<dbReference type="FunFam" id="2.60.40.420:FF:000038">
    <property type="entry name" value="Extracellular dihydrogeodin oxidase/laccase"/>
    <property type="match status" value="1"/>
</dbReference>
<sequence>MASLSLSSLVVATFSLVATAAPNNFQKPLLPHRCNNTPKARGCWGRHSIDTNYYTDPPDTGHTVEYWLSAEHSICNQDGYERPCMTFNGTLPGPTIAADWGDDVVVHVTNNLKTNGTSVHWHGIRMHNNVQNDGVPGVSQCAVAPGGTFSYRFKATQYGTGWYHSHYSLQYTEGLLGPIVIHGPATANYDEDFGPLVLQDWSHKPMFTAWSELQEWGMTHSLDNLLINGANKLDCSTSNDPNCRGGTEKFKMVFQQGKSYLIRLINVAVDSQFRFSIDGHSLRVIANDFVPIVPYDTDSVILNSGQRYDVVVEANSDPKDYWIRGGWVPATSCQGVANDRPGEMAGILRYDPSSSASPTTVSTVQVPDSCLDEPPEALVPYLQIDVGNVTDTTVEGVNARLTRSGMFKWTVNSTSLEIDWGNPTLGNVVNNVSIFPTEYNVVAVDKKGPLEDDEWAVLVIENTASGFFSGIAHPIHMHGHDFWILAQKEHAKWDGTTDSFKFTNPPRRDTATLPKAGYLAIAFRLDNPGAWLVHCHIAWHTSQGLALELVERAGSVSLASADIEKLNDTCSTWGSGGRMLLGYRKTLAFKDIYTRLC</sequence>
<dbReference type="InterPro" id="IPR008972">
    <property type="entry name" value="Cupredoxin"/>
</dbReference>
<dbReference type="CDD" id="cd13880">
    <property type="entry name" value="CuRO_2_MaLCC_like"/>
    <property type="match status" value="1"/>
</dbReference>
<dbReference type="PANTHER" id="PTHR11709">
    <property type="entry name" value="MULTI-COPPER OXIDASE"/>
    <property type="match status" value="1"/>
</dbReference>
<comment type="caution">
    <text evidence="12">The sequence shown here is derived from an EMBL/GenBank/DDBJ whole genome shotgun (WGS) entry which is preliminary data.</text>
</comment>
<dbReference type="FunFam" id="2.60.40.420:FF:000021">
    <property type="entry name" value="Extracellular dihydrogeodin oxidase/laccase"/>
    <property type="match status" value="1"/>
</dbReference>
<evidence type="ECO:0000259" key="10">
    <source>
        <dbReference type="Pfam" id="PF07731"/>
    </source>
</evidence>
<evidence type="ECO:0000256" key="3">
    <source>
        <dbReference type="ARBA" id="ARBA00022723"/>
    </source>
</evidence>
<comment type="pathway">
    <text evidence="1">Secondary metabolite biosynthesis.</text>
</comment>
<feature type="domain" description="Plastocyanin-like" evidence="9">
    <location>
        <begin position="195"/>
        <end position="352"/>
    </location>
</feature>
<evidence type="ECO:0000256" key="1">
    <source>
        <dbReference type="ARBA" id="ARBA00005179"/>
    </source>
</evidence>
<dbReference type="Pfam" id="PF00394">
    <property type="entry name" value="Cu-oxidase"/>
    <property type="match status" value="1"/>
</dbReference>
<dbReference type="PROSITE" id="PS00079">
    <property type="entry name" value="MULTICOPPER_OXIDASE1"/>
    <property type="match status" value="1"/>
</dbReference>
<comment type="similarity">
    <text evidence="2">Belongs to the multicopper oxidase family.</text>
</comment>
<dbReference type="GO" id="GO:0005507">
    <property type="term" value="F:copper ion binding"/>
    <property type="evidence" value="ECO:0007669"/>
    <property type="project" value="InterPro"/>
</dbReference>
<dbReference type="SUPFAM" id="SSF49503">
    <property type="entry name" value="Cupredoxins"/>
    <property type="match status" value="3"/>
</dbReference>
<evidence type="ECO:0000256" key="5">
    <source>
        <dbReference type="ARBA" id="ARBA00023002"/>
    </source>
</evidence>
<organism evidence="12 13">
    <name type="scientific">Apiospora kogelbergensis</name>
    <dbReference type="NCBI Taxonomy" id="1337665"/>
    <lineage>
        <taxon>Eukaryota</taxon>
        <taxon>Fungi</taxon>
        <taxon>Dikarya</taxon>
        <taxon>Ascomycota</taxon>
        <taxon>Pezizomycotina</taxon>
        <taxon>Sordariomycetes</taxon>
        <taxon>Xylariomycetidae</taxon>
        <taxon>Amphisphaeriales</taxon>
        <taxon>Apiosporaceae</taxon>
        <taxon>Apiospora</taxon>
    </lineage>
</organism>
<keyword evidence="4" id="KW-0677">Repeat</keyword>
<dbReference type="Proteomes" id="UP001392437">
    <property type="component" value="Unassembled WGS sequence"/>
</dbReference>
<gene>
    <name evidence="12" type="ORF">PG999_010373</name>
</gene>
<dbReference type="InterPro" id="IPR002355">
    <property type="entry name" value="Cu_oxidase_Cu_BS"/>
</dbReference>
<feature type="domain" description="Plastocyanin-like" evidence="11">
    <location>
        <begin position="75"/>
        <end position="184"/>
    </location>
</feature>
<evidence type="ECO:0000313" key="13">
    <source>
        <dbReference type="Proteomes" id="UP001392437"/>
    </source>
</evidence>
<evidence type="ECO:0000256" key="7">
    <source>
        <dbReference type="ARBA" id="ARBA00023180"/>
    </source>
</evidence>
<keyword evidence="7" id="KW-0325">Glycoprotein</keyword>
<keyword evidence="3" id="KW-0479">Metal-binding</keyword>
<evidence type="ECO:0008006" key="14">
    <source>
        <dbReference type="Google" id="ProtNLM"/>
    </source>
</evidence>
<evidence type="ECO:0000256" key="2">
    <source>
        <dbReference type="ARBA" id="ARBA00010609"/>
    </source>
</evidence>
<dbReference type="InterPro" id="IPR011706">
    <property type="entry name" value="Cu-oxidase_C"/>
</dbReference>
<dbReference type="GO" id="GO:0016491">
    <property type="term" value="F:oxidoreductase activity"/>
    <property type="evidence" value="ECO:0007669"/>
    <property type="project" value="UniProtKB-KW"/>
</dbReference>
<feature type="signal peptide" evidence="8">
    <location>
        <begin position="1"/>
        <end position="20"/>
    </location>
</feature>
<dbReference type="InterPro" id="IPR045087">
    <property type="entry name" value="Cu-oxidase_fam"/>
</dbReference>
<dbReference type="CDD" id="cd13901">
    <property type="entry name" value="CuRO_3_MaLCC_like"/>
    <property type="match status" value="1"/>
</dbReference>
<proteinExistence type="inferred from homology"/>
<evidence type="ECO:0000259" key="11">
    <source>
        <dbReference type="Pfam" id="PF07732"/>
    </source>
</evidence>
<evidence type="ECO:0000313" key="12">
    <source>
        <dbReference type="EMBL" id="KAK8099999.1"/>
    </source>
</evidence>
<dbReference type="EMBL" id="JAQQWP010000009">
    <property type="protein sequence ID" value="KAK8099999.1"/>
    <property type="molecule type" value="Genomic_DNA"/>
</dbReference>
<keyword evidence="6" id="KW-0186">Copper</keyword>
<keyword evidence="8" id="KW-0732">Signal</keyword>
<name>A0AAW0QCN8_9PEZI</name>
<feature type="domain" description="Plastocyanin-like" evidence="10">
    <location>
        <begin position="424"/>
        <end position="553"/>
    </location>
</feature>
<keyword evidence="5" id="KW-0560">Oxidoreductase</keyword>
<evidence type="ECO:0000256" key="6">
    <source>
        <dbReference type="ARBA" id="ARBA00023008"/>
    </source>
</evidence>
<dbReference type="InterPro" id="IPR011707">
    <property type="entry name" value="Cu-oxidase-like_N"/>
</dbReference>
<dbReference type="AlphaFoldDB" id="A0AAW0QCN8"/>
<dbReference type="Gene3D" id="2.60.40.420">
    <property type="entry name" value="Cupredoxins - blue copper proteins"/>
    <property type="match status" value="3"/>
</dbReference>
<feature type="chain" id="PRO_5043530575" description="Multicopper oxidase with three cupredoxin domains (Includes cell division protein FtsP and spore coat protein CotA)" evidence="8">
    <location>
        <begin position="21"/>
        <end position="597"/>
    </location>
</feature>
<dbReference type="CDD" id="cd13854">
    <property type="entry name" value="CuRO_1_MaLCC_like"/>
    <property type="match status" value="1"/>
</dbReference>
<keyword evidence="13" id="KW-1185">Reference proteome</keyword>
<reference evidence="12 13" key="1">
    <citation type="submission" date="2023-01" db="EMBL/GenBank/DDBJ databases">
        <title>Analysis of 21 Apiospora genomes using comparative genomics revels a genus with tremendous synthesis potential of carbohydrate active enzymes and secondary metabolites.</title>
        <authorList>
            <person name="Sorensen T."/>
        </authorList>
    </citation>
    <scope>NUCLEOTIDE SEQUENCE [LARGE SCALE GENOMIC DNA]</scope>
    <source>
        <strain evidence="12 13">CBS 117206</strain>
    </source>
</reference>
<dbReference type="PROSITE" id="PS00080">
    <property type="entry name" value="MULTICOPPER_OXIDASE2"/>
    <property type="match status" value="1"/>
</dbReference>
<dbReference type="Pfam" id="PF07732">
    <property type="entry name" value="Cu-oxidase_3"/>
    <property type="match status" value="1"/>
</dbReference>